<keyword evidence="3" id="KW-0732">Signal</keyword>
<evidence type="ECO:0000256" key="2">
    <source>
        <dbReference type="ARBA" id="ARBA00006275"/>
    </source>
</evidence>
<keyword evidence="9" id="KW-1185">Reference proteome</keyword>
<evidence type="ECO:0000256" key="4">
    <source>
        <dbReference type="ARBA" id="ARBA00023136"/>
    </source>
</evidence>
<dbReference type="Pfam" id="PF07980">
    <property type="entry name" value="SusD_RagB"/>
    <property type="match status" value="1"/>
</dbReference>
<dbReference type="InterPro" id="IPR011990">
    <property type="entry name" value="TPR-like_helical_dom_sf"/>
</dbReference>
<organism evidence="8 9">
    <name type="scientific">Mucilaginibacter pankratovii</name>
    <dbReference type="NCBI Taxonomy" id="2772110"/>
    <lineage>
        <taxon>Bacteria</taxon>
        <taxon>Pseudomonadati</taxon>
        <taxon>Bacteroidota</taxon>
        <taxon>Sphingobacteriia</taxon>
        <taxon>Sphingobacteriales</taxon>
        <taxon>Sphingobacteriaceae</taxon>
        <taxon>Mucilaginibacter</taxon>
    </lineage>
</organism>
<protein>
    <submittedName>
        <fullName evidence="8">RagB/SusD family nutrient uptake outer membrane protein</fullName>
    </submittedName>
</protein>
<name>A0ABR7WJB8_9SPHI</name>
<proteinExistence type="inferred from homology"/>
<comment type="similarity">
    <text evidence="2">Belongs to the SusD family.</text>
</comment>
<dbReference type="Gene3D" id="1.25.40.10">
    <property type="entry name" value="Tetratricopeptide repeat domain"/>
    <property type="match status" value="1"/>
</dbReference>
<dbReference type="InterPro" id="IPR012944">
    <property type="entry name" value="SusD_RagB_dom"/>
</dbReference>
<keyword evidence="5" id="KW-0998">Cell outer membrane</keyword>
<feature type="domain" description="SusD-like N-terminal" evidence="7">
    <location>
        <begin position="147"/>
        <end position="249"/>
    </location>
</feature>
<comment type="subcellular location">
    <subcellularLocation>
        <location evidence="1">Cell outer membrane</location>
    </subcellularLocation>
</comment>
<sequence length="532" mass="58290">MKKNLIIKALTLVVLTGGLVSCNKKLDLLPTNDITSATVYSTPTGYKQAFAKVYGSFALTGNVGPAGDDNTKDVKGIDEGTSDFLRLFWKAQELSTDEAVIAWGDVGIQDFHNMNWSAANPFLKGLYYRSLYQVTLANDFIRQSADDQLSSRGISGADADKIRQFRAEARFLRAFQYWVLLDLYGSVPLVTEADLIGVTIPKQADRKTIFAYVESELLAIEPTLAAPKSNEYGRADKAAAWALLARLYLNAEVYTGTQKNKEAIDYSSKVIGAGYSLISNYPFIMLADNNLNTSENIFTINYDGLRTQSYGGTTFLTHAPVGGSESASNFGISGGWGGARTTKALPNLFPDYTGAADKRSQFYTTGQNLEIKDQGAFTDGFAVTKYRNVTRTGAVGQSLDFADVDFPLFRLSEMYLIYAEATLRGGAGGNAATALNYINIIRTRAYGNASGNVTAGALTLNFILDERARELYWEGFRRTDLIRFGRFTTATYLWPFKGGVAGGRSVEDFRNIYPIPTDDITANPTLKQNPGY</sequence>
<dbReference type="Gene3D" id="1.10.3780.10">
    <property type="entry name" value="SusD-like"/>
    <property type="match status" value="1"/>
</dbReference>
<reference evidence="8 9" key="1">
    <citation type="submission" date="2020-09" db="EMBL/GenBank/DDBJ databases">
        <title>Novel species of Mucilaginibacter isolated from a glacier on the Tibetan Plateau.</title>
        <authorList>
            <person name="Liu Q."/>
            <person name="Xin Y.-H."/>
        </authorList>
    </citation>
    <scope>NUCLEOTIDE SEQUENCE [LARGE SCALE GENOMIC DNA]</scope>
    <source>
        <strain evidence="8 9">ZT4R22</strain>
    </source>
</reference>
<dbReference type="Proteomes" id="UP000606600">
    <property type="component" value="Unassembled WGS sequence"/>
</dbReference>
<dbReference type="InterPro" id="IPR033985">
    <property type="entry name" value="SusD-like_N"/>
</dbReference>
<evidence type="ECO:0000259" key="6">
    <source>
        <dbReference type="Pfam" id="PF07980"/>
    </source>
</evidence>
<comment type="caution">
    <text evidence="8">The sequence shown here is derived from an EMBL/GenBank/DDBJ whole genome shotgun (WGS) entry which is preliminary data.</text>
</comment>
<keyword evidence="4" id="KW-0472">Membrane</keyword>
<dbReference type="EMBL" id="JACWMY010000001">
    <property type="protein sequence ID" value="MBD1362424.1"/>
    <property type="molecule type" value="Genomic_DNA"/>
</dbReference>
<dbReference type="PROSITE" id="PS51257">
    <property type="entry name" value="PROKAR_LIPOPROTEIN"/>
    <property type="match status" value="1"/>
</dbReference>
<evidence type="ECO:0000313" key="9">
    <source>
        <dbReference type="Proteomes" id="UP000606600"/>
    </source>
</evidence>
<dbReference type="Pfam" id="PF14322">
    <property type="entry name" value="SusD-like_3"/>
    <property type="match status" value="1"/>
</dbReference>
<gene>
    <name evidence="8" type="ORF">IDJ77_01260</name>
</gene>
<dbReference type="RefSeq" id="WP_191187107.1">
    <property type="nucleotide sequence ID" value="NZ_JACWMY010000001.1"/>
</dbReference>
<evidence type="ECO:0000259" key="7">
    <source>
        <dbReference type="Pfam" id="PF14322"/>
    </source>
</evidence>
<evidence type="ECO:0000256" key="5">
    <source>
        <dbReference type="ARBA" id="ARBA00023237"/>
    </source>
</evidence>
<dbReference type="Gene3D" id="1.25.40.390">
    <property type="match status" value="1"/>
</dbReference>
<evidence type="ECO:0000256" key="3">
    <source>
        <dbReference type="ARBA" id="ARBA00022729"/>
    </source>
</evidence>
<evidence type="ECO:0000256" key="1">
    <source>
        <dbReference type="ARBA" id="ARBA00004442"/>
    </source>
</evidence>
<feature type="domain" description="RagB/SusD" evidence="6">
    <location>
        <begin position="373"/>
        <end position="532"/>
    </location>
</feature>
<evidence type="ECO:0000313" key="8">
    <source>
        <dbReference type="EMBL" id="MBD1362424.1"/>
    </source>
</evidence>
<dbReference type="SUPFAM" id="SSF48452">
    <property type="entry name" value="TPR-like"/>
    <property type="match status" value="1"/>
</dbReference>
<accession>A0ABR7WJB8</accession>